<feature type="binding site" evidence="5">
    <location>
        <position position="143"/>
    </location>
    <ligand>
        <name>ATP</name>
        <dbReference type="ChEBI" id="CHEBI:30616"/>
    </ligand>
</feature>
<evidence type="ECO:0000256" key="5">
    <source>
        <dbReference type="HAMAP-Rule" id="MF_01928"/>
    </source>
</evidence>
<comment type="function">
    <text evidence="6">Catalyzes the ATP-dependent conversion of 5-aminoimidazole ribonucleotide (AIR) and HCO(3)- to N5-carboxyaminoimidazole ribonucleotide (N5-CAIR).</text>
</comment>
<dbReference type="AlphaFoldDB" id="A0A9X2HKR4"/>
<dbReference type="GO" id="GO:0006189">
    <property type="term" value="P:'de novo' IMP biosynthetic process"/>
    <property type="evidence" value="ECO:0007669"/>
    <property type="project" value="UniProtKB-UniRule"/>
</dbReference>
<reference evidence="8" key="1">
    <citation type="submission" date="2022-05" db="EMBL/GenBank/DDBJ databases">
        <title>Sphingomonas sp. strain MG17 Genome sequencing and assembly.</title>
        <authorList>
            <person name="Kim I."/>
        </authorList>
    </citation>
    <scope>NUCLEOTIDE SEQUENCE</scope>
    <source>
        <strain evidence="8">MG17</strain>
    </source>
</reference>
<dbReference type="EC" id="6.3.4.18" evidence="5 6"/>
<feature type="binding site" evidence="5">
    <location>
        <position position="209"/>
    </location>
    <ligand>
        <name>ATP</name>
        <dbReference type="ChEBI" id="CHEBI:30616"/>
    </ligand>
</feature>
<dbReference type="FunFam" id="3.30.1490.20:FF:000015">
    <property type="entry name" value="N5-carboxyaminoimidazole ribonucleotide synthase"/>
    <property type="match status" value="1"/>
</dbReference>
<keyword evidence="1 5" id="KW-0436">Ligase</keyword>
<feature type="binding site" evidence="5">
    <location>
        <begin position="263"/>
        <end position="264"/>
    </location>
    <ligand>
        <name>ATP</name>
        <dbReference type="ChEBI" id="CHEBI:30616"/>
    </ligand>
</feature>
<dbReference type="Gene3D" id="3.40.50.20">
    <property type="match status" value="1"/>
</dbReference>
<dbReference type="SUPFAM" id="SSF56059">
    <property type="entry name" value="Glutathione synthetase ATP-binding domain-like"/>
    <property type="match status" value="1"/>
</dbReference>
<dbReference type="PANTHER" id="PTHR11609">
    <property type="entry name" value="PURINE BIOSYNTHESIS PROTEIN 6/7, PUR6/7"/>
    <property type="match status" value="1"/>
</dbReference>
<proteinExistence type="inferred from homology"/>
<feature type="binding site" evidence="5">
    <location>
        <position position="103"/>
    </location>
    <ligand>
        <name>ATP</name>
        <dbReference type="ChEBI" id="CHEBI:30616"/>
    </ligand>
</feature>
<dbReference type="InterPro" id="IPR003135">
    <property type="entry name" value="ATP-grasp_carboxylate-amine"/>
</dbReference>
<keyword evidence="2 5" id="KW-0547">Nucleotide-binding</keyword>
<comment type="function">
    <text evidence="5">Catalyzes the ATP-dependent conversion of 5-aminoimidazole ribonucleotide (AIR) and HCO(3)(-) to N5-carboxyaminoimidazole ribonucleotide (N5-CAIR).</text>
</comment>
<evidence type="ECO:0000256" key="2">
    <source>
        <dbReference type="ARBA" id="ARBA00022741"/>
    </source>
</evidence>
<dbReference type="Pfam" id="PF02222">
    <property type="entry name" value="ATP-grasp"/>
    <property type="match status" value="1"/>
</dbReference>
<protein>
    <recommendedName>
        <fullName evidence="5 6">N5-carboxyaminoimidazole ribonucleotide synthase</fullName>
        <shortName evidence="5 6">N5-CAIR synthase</shortName>
        <ecNumber evidence="5 6">6.3.4.18</ecNumber>
    </recommendedName>
    <alternativeName>
        <fullName evidence="5 6">5-(carboxyamino)imidazole ribonucleotide synthetase</fullName>
    </alternativeName>
</protein>
<keyword evidence="9" id="KW-1185">Reference proteome</keyword>
<evidence type="ECO:0000313" key="9">
    <source>
        <dbReference type="Proteomes" id="UP001139451"/>
    </source>
</evidence>
<evidence type="ECO:0000256" key="3">
    <source>
        <dbReference type="ARBA" id="ARBA00022755"/>
    </source>
</evidence>
<dbReference type="NCBIfam" id="TIGR01161">
    <property type="entry name" value="purK"/>
    <property type="match status" value="1"/>
</dbReference>
<dbReference type="Gene3D" id="3.30.1490.20">
    <property type="entry name" value="ATP-grasp fold, A domain"/>
    <property type="match status" value="1"/>
</dbReference>
<comment type="catalytic activity">
    <reaction evidence="5 6">
        <text>5-amino-1-(5-phospho-beta-D-ribosyl)imidazole + hydrogencarbonate + ATP = 5-carboxyamino-1-(5-phospho-D-ribosyl)imidazole + ADP + phosphate + 2 H(+)</text>
        <dbReference type="Rhea" id="RHEA:19317"/>
        <dbReference type="ChEBI" id="CHEBI:15378"/>
        <dbReference type="ChEBI" id="CHEBI:17544"/>
        <dbReference type="ChEBI" id="CHEBI:30616"/>
        <dbReference type="ChEBI" id="CHEBI:43474"/>
        <dbReference type="ChEBI" id="CHEBI:58730"/>
        <dbReference type="ChEBI" id="CHEBI:137981"/>
        <dbReference type="ChEBI" id="CHEBI:456216"/>
        <dbReference type="EC" id="6.3.4.18"/>
    </reaction>
</comment>
<evidence type="ECO:0000256" key="4">
    <source>
        <dbReference type="ARBA" id="ARBA00022840"/>
    </source>
</evidence>
<feature type="binding site" evidence="5">
    <location>
        <position position="186"/>
    </location>
    <ligand>
        <name>ATP</name>
        <dbReference type="ChEBI" id="CHEBI:30616"/>
    </ligand>
</feature>
<accession>A0A9X2HKR4</accession>
<evidence type="ECO:0000256" key="6">
    <source>
        <dbReference type="RuleBase" id="RU361200"/>
    </source>
</evidence>
<dbReference type="HAMAP" id="MF_01928">
    <property type="entry name" value="PurK"/>
    <property type="match status" value="1"/>
</dbReference>
<dbReference type="GO" id="GO:0004638">
    <property type="term" value="F:phosphoribosylaminoimidazole carboxylase activity"/>
    <property type="evidence" value="ECO:0007669"/>
    <property type="project" value="InterPro"/>
</dbReference>
<feature type="domain" description="ATP-grasp" evidence="7">
    <location>
        <begin position="107"/>
        <end position="293"/>
    </location>
</feature>
<comment type="caution">
    <text evidence="8">The sequence shown here is derived from an EMBL/GenBank/DDBJ whole genome shotgun (WGS) entry which is preliminary data.</text>
</comment>
<feature type="binding site" evidence="5">
    <location>
        <begin position="178"/>
        <end position="181"/>
    </location>
    <ligand>
        <name>ATP</name>
        <dbReference type="ChEBI" id="CHEBI:30616"/>
    </ligand>
</feature>
<dbReference type="InterPro" id="IPR011054">
    <property type="entry name" value="Rudment_hybrid_motif"/>
</dbReference>
<comment type="pathway">
    <text evidence="5 6">Purine metabolism; IMP biosynthesis via de novo pathway; 5-amino-1-(5-phospho-D-ribosyl)imidazole-4-carboxylate from 5-amino-1-(5-phospho-D-ribosyl)imidazole (N5-CAIR route): step 1/2.</text>
</comment>
<dbReference type="InterPro" id="IPR013815">
    <property type="entry name" value="ATP_grasp_subdomain_1"/>
</dbReference>
<dbReference type="PANTHER" id="PTHR11609:SF5">
    <property type="entry name" value="PHOSPHORIBOSYLAMINOIMIDAZOLE CARBOXYLASE"/>
    <property type="match status" value="1"/>
</dbReference>
<sequence length="353" mass="36949">MIPPGSTLGILGSGQLGRMLAVAAAQLGYRCHIYAPESGPACDVAAAFTRGAYHDAAALGEFARGCAAVTYEFENIDVAAIDAVAAHAPVAPGRASLETAAHRAKEKRLAEACGGRPAPWRHVTTRAELDAALAGIGTPAILKTATEGYDGKGQVRLKSPDEAEAAWATVGGRECVLEGMVSFTHEFSILLVRGGDSTSVAYPPPHNEHRDGILARSSVPAPETIAAQAEAATALATKLADKLGHVGLLTCEFFATPDGPVFNEMAPRVHNSGHWTIEGAATSQFENHVRAVLGLPLGSTALTGISAEMENLIGDEADAWRALLAENGAHLHLYGKHEARPGRKMGHVTRVRR</sequence>
<dbReference type="Pfam" id="PF17769">
    <property type="entry name" value="PurK_C"/>
    <property type="match status" value="1"/>
</dbReference>
<name>A0A9X2HKR4_9SPHN</name>
<gene>
    <name evidence="5 6" type="primary">purK</name>
    <name evidence="8" type="ORF">M9978_04410</name>
</gene>
<dbReference type="InterPro" id="IPR040686">
    <property type="entry name" value="PurK_C"/>
</dbReference>
<dbReference type="GO" id="GO:0005524">
    <property type="term" value="F:ATP binding"/>
    <property type="evidence" value="ECO:0007669"/>
    <property type="project" value="UniProtKB-UniRule"/>
</dbReference>
<evidence type="ECO:0000256" key="1">
    <source>
        <dbReference type="ARBA" id="ARBA00022598"/>
    </source>
</evidence>
<dbReference type="Pfam" id="PF22660">
    <property type="entry name" value="RS_preATP-grasp-like"/>
    <property type="match status" value="1"/>
</dbReference>
<evidence type="ECO:0000313" key="8">
    <source>
        <dbReference type="EMBL" id="MCP3729664.1"/>
    </source>
</evidence>
<feature type="binding site" evidence="5">
    <location>
        <begin position="148"/>
        <end position="154"/>
    </location>
    <ligand>
        <name>ATP</name>
        <dbReference type="ChEBI" id="CHEBI:30616"/>
    </ligand>
</feature>
<dbReference type="InterPro" id="IPR054350">
    <property type="entry name" value="PurT/PurK_preATP-grasp"/>
</dbReference>
<dbReference type="Gene3D" id="3.30.470.20">
    <property type="entry name" value="ATP-grasp fold, B domain"/>
    <property type="match status" value="1"/>
</dbReference>
<comment type="similarity">
    <text evidence="5 6">Belongs to the PurK/PurT family.</text>
</comment>
<dbReference type="InterPro" id="IPR016185">
    <property type="entry name" value="PreATP-grasp_dom_sf"/>
</dbReference>
<dbReference type="GO" id="GO:0005829">
    <property type="term" value="C:cytosol"/>
    <property type="evidence" value="ECO:0007669"/>
    <property type="project" value="TreeGrafter"/>
</dbReference>
<dbReference type="GO" id="GO:0046872">
    <property type="term" value="F:metal ion binding"/>
    <property type="evidence" value="ECO:0007669"/>
    <property type="project" value="InterPro"/>
</dbReference>
<comment type="subunit">
    <text evidence="5 6">Homodimer.</text>
</comment>
<dbReference type="SUPFAM" id="SSF52440">
    <property type="entry name" value="PreATP-grasp domain"/>
    <property type="match status" value="1"/>
</dbReference>
<dbReference type="RefSeq" id="WP_254291678.1">
    <property type="nucleotide sequence ID" value="NZ_JAMLDX010000002.1"/>
</dbReference>
<evidence type="ECO:0000259" key="7">
    <source>
        <dbReference type="PROSITE" id="PS50975"/>
    </source>
</evidence>
<dbReference type="NCBIfam" id="NF004679">
    <property type="entry name" value="PRK06019.1-5"/>
    <property type="match status" value="1"/>
</dbReference>
<dbReference type="EMBL" id="JAMLDX010000002">
    <property type="protein sequence ID" value="MCP3729664.1"/>
    <property type="molecule type" value="Genomic_DNA"/>
</dbReference>
<dbReference type="SUPFAM" id="SSF51246">
    <property type="entry name" value="Rudiment single hybrid motif"/>
    <property type="match status" value="1"/>
</dbReference>
<dbReference type="InterPro" id="IPR011761">
    <property type="entry name" value="ATP-grasp"/>
</dbReference>
<dbReference type="GO" id="GO:0034028">
    <property type="term" value="F:5-(carboxyamino)imidazole ribonucleotide synthase activity"/>
    <property type="evidence" value="ECO:0007669"/>
    <property type="project" value="UniProtKB-UniRule"/>
</dbReference>
<keyword evidence="4 5" id="KW-0067">ATP-binding</keyword>
<dbReference type="NCBIfam" id="NF004676">
    <property type="entry name" value="PRK06019.1-2"/>
    <property type="match status" value="1"/>
</dbReference>
<organism evidence="8 9">
    <name type="scientific">Sphingomonas tagetis</name>
    <dbReference type="NCBI Taxonomy" id="2949092"/>
    <lineage>
        <taxon>Bacteria</taxon>
        <taxon>Pseudomonadati</taxon>
        <taxon>Pseudomonadota</taxon>
        <taxon>Alphaproteobacteria</taxon>
        <taxon>Sphingomonadales</taxon>
        <taxon>Sphingomonadaceae</taxon>
        <taxon>Sphingomonas</taxon>
    </lineage>
</organism>
<dbReference type="Proteomes" id="UP001139451">
    <property type="component" value="Unassembled WGS sequence"/>
</dbReference>
<keyword evidence="3 5" id="KW-0658">Purine biosynthesis</keyword>
<dbReference type="InterPro" id="IPR005875">
    <property type="entry name" value="PurK"/>
</dbReference>
<dbReference type="PROSITE" id="PS50975">
    <property type="entry name" value="ATP_GRASP"/>
    <property type="match status" value="1"/>
</dbReference>